<protein>
    <submittedName>
        <fullName evidence="1">RNA replication protein</fullName>
    </submittedName>
</protein>
<dbReference type="AlphaFoldDB" id="A0A8H4AHG9"/>
<organism evidence="1 2">
    <name type="scientific">Gigaspora margarita</name>
    <dbReference type="NCBI Taxonomy" id="4874"/>
    <lineage>
        <taxon>Eukaryota</taxon>
        <taxon>Fungi</taxon>
        <taxon>Fungi incertae sedis</taxon>
        <taxon>Mucoromycota</taxon>
        <taxon>Glomeromycotina</taxon>
        <taxon>Glomeromycetes</taxon>
        <taxon>Diversisporales</taxon>
        <taxon>Gigasporaceae</taxon>
        <taxon>Gigaspora</taxon>
    </lineage>
</organism>
<proteinExistence type="predicted"/>
<evidence type="ECO:0000313" key="1">
    <source>
        <dbReference type="EMBL" id="KAF0496178.1"/>
    </source>
</evidence>
<name>A0A8H4AHG9_GIGMA</name>
<sequence length="1112" mass="128353">MEDNENNFRVELLECAKLLNLPNDDYTRELIAQIQLDYLYVPQNEKESILLLVSENEQSIKHQLLGNWCLNDLDATIFFTEVLDDLKIQDLNLCCDVYEDAATRESRFMEEPLLPNSIQKNNDLNLYPIPTLNQLSNKLPITDVSSEPFMESEMQRFTLDDLCLSHHEEVIDDITSIMSFSKENDVRNDNDFIVSVKEFKFEDHYIEEPLISLKVNKNVQDLPTKIFEVVPLIINDIDINIRNDQLVPEETDVKAPLEMLNEWERIDESTFDIEEIPDYGCVEFEIPIDSFLSSRETLQLGVYIYFAHVFYPQSQMCMMTKVYLASHWLINGEPAMIPIKYDPLEIDRKKRRKTDFGSETEDANDKYVTITDSLAQTIKSVVSDDDTFIHQKLDDQTALQSDLEKMLKVKNPDENWKSVIMWQSMDELEGLKFKVPQLSHPVSQITRGNANDDDGASFPLIPTKLSDLIARPNSLHSDFQILTSLSGMKTLEFELHWNPIKNTSHIEFEQIVNVKLSSQEISDTLKDLCKCANDGDVLDTVDLQFFEIHDSHLIARKKEKHESSQKSKILELEEDAVASIAQKCINNNNFMADFCKETLAKKNSHQSYLKSHHKTKEVPAGNSADIRDLLQEDTILSKMKISVDIPGLSGADRVIKWLSRYDESISVDKDNDVHTNNVNLSDFSPTDGQVPVENSNEQQNFITLRNTSSMCNDVSSKALFDFKNVQNSFTKPNVFKSGTFSATKSINDFLFLRGKIAPNECRDIDLKKRYNFAIKNGEEYKQIVPSIKTPNHNTSNDSYTRYSHLVPSGSQLNNSDKSNQNEQNAHIISARLLANRGLLSAFKSIYCKVEIFERDFEYMRPLLPDDELETPYIDCDLIIDERTGIIYYPLNLISQEQSVPTFARTIIRLAQKYSSLYVILETYTWSNRTINDDDTGLYILPYSFTLPVLKAVAGLQAILTRYSCDAHIIFSSCEEISARLARLIGDLCASKCEEDRQQWENREWMAMEESLHERFLSCFSPLINPFTAQIILTAISLPEFLRMTYSERYAMFGRWIDEWRLEKFETIIHTALSSNPEQLFTDDDPEVHMDNDQIDVEWINEFKDFELEEFYK</sequence>
<dbReference type="InterPro" id="IPR039991">
    <property type="entry name" value="SHOC1"/>
</dbReference>
<evidence type="ECO:0000313" key="2">
    <source>
        <dbReference type="Proteomes" id="UP000439903"/>
    </source>
</evidence>
<dbReference type="GO" id="GO:0000794">
    <property type="term" value="C:condensed nuclear chromosome"/>
    <property type="evidence" value="ECO:0007669"/>
    <property type="project" value="InterPro"/>
</dbReference>
<dbReference type="GO" id="GO:0000712">
    <property type="term" value="P:resolution of meiotic recombination intermediates"/>
    <property type="evidence" value="ECO:0007669"/>
    <property type="project" value="InterPro"/>
</dbReference>
<dbReference type="OrthoDB" id="2422840at2759"/>
<keyword evidence="2" id="KW-1185">Reference proteome</keyword>
<dbReference type="GO" id="GO:0016887">
    <property type="term" value="F:ATP hydrolysis activity"/>
    <property type="evidence" value="ECO:0007669"/>
    <property type="project" value="InterPro"/>
</dbReference>
<dbReference type="Proteomes" id="UP000439903">
    <property type="component" value="Unassembled WGS sequence"/>
</dbReference>
<gene>
    <name evidence="1" type="ORF">F8M41_021044</name>
</gene>
<dbReference type="PANTHER" id="PTHR35668:SF1">
    <property type="entry name" value="PROTEIN SHORTAGE IN CHIASMATA 1 ORTHOLOG"/>
    <property type="match status" value="1"/>
</dbReference>
<reference evidence="1 2" key="1">
    <citation type="journal article" date="2019" name="Environ. Microbiol.">
        <title>At the nexus of three kingdoms: the genome of the mycorrhizal fungus Gigaspora margarita provides insights into plant, endobacterial and fungal interactions.</title>
        <authorList>
            <person name="Venice F."/>
            <person name="Ghignone S."/>
            <person name="Salvioli di Fossalunga A."/>
            <person name="Amselem J."/>
            <person name="Novero M."/>
            <person name="Xianan X."/>
            <person name="Sedzielewska Toro K."/>
            <person name="Morin E."/>
            <person name="Lipzen A."/>
            <person name="Grigoriev I.V."/>
            <person name="Henrissat B."/>
            <person name="Martin F.M."/>
            <person name="Bonfante P."/>
        </authorList>
    </citation>
    <scope>NUCLEOTIDE SEQUENCE [LARGE SCALE GENOMIC DNA]</scope>
    <source>
        <strain evidence="1 2">BEG34</strain>
    </source>
</reference>
<dbReference type="PANTHER" id="PTHR35668">
    <property type="entry name" value="PROTEIN SHORTAGE IN CHIASMATA 1 ORTHOLOG"/>
    <property type="match status" value="1"/>
</dbReference>
<dbReference type="GO" id="GO:0003697">
    <property type="term" value="F:single-stranded DNA binding"/>
    <property type="evidence" value="ECO:0007669"/>
    <property type="project" value="TreeGrafter"/>
</dbReference>
<comment type="caution">
    <text evidence="1">The sequence shown here is derived from an EMBL/GenBank/DDBJ whole genome shotgun (WGS) entry which is preliminary data.</text>
</comment>
<dbReference type="EMBL" id="WTPW01000601">
    <property type="protein sequence ID" value="KAF0496178.1"/>
    <property type="molecule type" value="Genomic_DNA"/>
</dbReference>
<accession>A0A8H4AHG9</accession>